<dbReference type="AlphaFoldDB" id="A0A3S2U7G5"/>
<dbReference type="InterPro" id="IPR036188">
    <property type="entry name" value="FAD/NAD-bd_sf"/>
</dbReference>
<dbReference type="Gene3D" id="3.50.50.60">
    <property type="entry name" value="FAD/NAD(P)-binding domain"/>
    <property type="match status" value="1"/>
</dbReference>
<dbReference type="SUPFAM" id="SSF54373">
    <property type="entry name" value="FAD-linked reductases, C-terminal domain"/>
    <property type="match status" value="1"/>
</dbReference>
<gene>
    <name evidence="6" type="ORF">EM808_22430</name>
</gene>
<dbReference type="GO" id="GO:0005829">
    <property type="term" value="C:cytosol"/>
    <property type="evidence" value="ECO:0007669"/>
    <property type="project" value="TreeGrafter"/>
</dbReference>
<protein>
    <submittedName>
        <fullName evidence="6">N-methyl-L-tryptophan oxidase</fullName>
    </submittedName>
</protein>
<evidence type="ECO:0000313" key="7">
    <source>
        <dbReference type="Proteomes" id="UP000288024"/>
    </source>
</evidence>
<dbReference type="NCBIfam" id="NF008425">
    <property type="entry name" value="PRK11259.1"/>
    <property type="match status" value="1"/>
</dbReference>
<comment type="cofactor">
    <cofactor evidence="1">
        <name>FAD</name>
        <dbReference type="ChEBI" id="CHEBI:57692"/>
    </cofactor>
</comment>
<evidence type="ECO:0000256" key="2">
    <source>
        <dbReference type="ARBA" id="ARBA00022630"/>
    </source>
</evidence>
<dbReference type="EMBL" id="RZTZ01000013">
    <property type="protein sequence ID" value="RVT58276.1"/>
    <property type="molecule type" value="Genomic_DNA"/>
</dbReference>
<dbReference type="InterPro" id="IPR045170">
    <property type="entry name" value="MTOX"/>
</dbReference>
<evidence type="ECO:0000256" key="1">
    <source>
        <dbReference type="ARBA" id="ARBA00001974"/>
    </source>
</evidence>
<sequence>MTQYDAIIVGAGSMGMAAGYYLAKRGIKTLLIDAFDPPHTNGSHHGDTRIIRHAYGEGAEYVPLALKAQELWMELAELSKEELFLQTGVLNIGKDDSVFLKNIMDSAHTYKLAVDKLDANQVMERWPGIKLPDNYIGCFEKSSGVLKSEACIEAYKKLAIERGADLLTYTKVLDIEVQESSVTVKTASNTYQANSLIVSGGAWAGKLLAKLGLHLPLSPTRKTFAWFEADDVHYGSENFPAFSFETDQGMYYGFPSIAEAGLKIGRHDGGIKMDPDVAVSPFGEVAEDAGDVQQFLSTYMPLTKELKFGKTCTYTLTPDEDFIIDLHPTYKNVAIAAGFSGHGFKFSSVVGQILSDLVATGKTEHNISPFSVKRFQVPVK</sequence>
<accession>A0A3S2U7G5</accession>
<evidence type="ECO:0000256" key="3">
    <source>
        <dbReference type="ARBA" id="ARBA00022827"/>
    </source>
</evidence>
<proteinExistence type="predicted"/>
<evidence type="ECO:0000259" key="5">
    <source>
        <dbReference type="Pfam" id="PF01266"/>
    </source>
</evidence>
<comment type="caution">
    <text evidence="6">The sequence shown here is derived from an EMBL/GenBank/DDBJ whole genome shotgun (WGS) entry which is preliminary data.</text>
</comment>
<keyword evidence="7" id="KW-1185">Reference proteome</keyword>
<feature type="domain" description="FAD dependent oxidoreductase" evidence="5">
    <location>
        <begin position="5"/>
        <end position="357"/>
    </location>
</feature>
<evidence type="ECO:0000313" key="6">
    <source>
        <dbReference type="EMBL" id="RVT58276.1"/>
    </source>
</evidence>
<dbReference type="Pfam" id="PF01266">
    <property type="entry name" value="DAO"/>
    <property type="match status" value="1"/>
</dbReference>
<keyword evidence="3" id="KW-0274">FAD</keyword>
<dbReference type="GO" id="GO:0008115">
    <property type="term" value="F:sarcosine oxidase activity"/>
    <property type="evidence" value="ECO:0007669"/>
    <property type="project" value="TreeGrafter"/>
</dbReference>
<dbReference type="SUPFAM" id="SSF51905">
    <property type="entry name" value="FAD/NAD(P)-binding domain"/>
    <property type="match status" value="1"/>
</dbReference>
<keyword evidence="4" id="KW-0560">Oxidoreductase</keyword>
<dbReference type="Gene3D" id="3.30.9.10">
    <property type="entry name" value="D-Amino Acid Oxidase, subunit A, domain 2"/>
    <property type="match status" value="1"/>
</dbReference>
<dbReference type="PANTHER" id="PTHR10961">
    <property type="entry name" value="PEROXISOMAL SARCOSINE OXIDASE"/>
    <property type="match status" value="1"/>
</dbReference>
<dbReference type="Proteomes" id="UP000288024">
    <property type="component" value="Unassembled WGS sequence"/>
</dbReference>
<evidence type="ECO:0000256" key="4">
    <source>
        <dbReference type="ARBA" id="ARBA00023002"/>
    </source>
</evidence>
<organism evidence="6 7">
    <name type="scientific">Niallia taxi</name>
    <dbReference type="NCBI Taxonomy" id="2499688"/>
    <lineage>
        <taxon>Bacteria</taxon>
        <taxon>Bacillati</taxon>
        <taxon>Bacillota</taxon>
        <taxon>Bacilli</taxon>
        <taxon>Bacillales</taxon>
        <taxon>Bacillaceae</taxon>
        <taxon>Niallia</taxon>
    </lineage>
</organism>
<name>A0A3S2U7G5_9BACI</name>
<dbReference type="GO" id="GO:0050660">
    <property type="term" value="F:flavin adenine dinucleotide binding"/>
    <property type="evidence" value="ECO:0007669"/>
    <property type="project" value="InterPro"/>
</dbReference>
<dbReference type="PANTHER" id="PTHR10961:SF7">
    <property type="entry name" value="FAD DEPENDENT OXIDOREDUCTASE DOMAIN-CONTAINING PROTEIN"/>
    <property type="match status" value="1"/>
</dbReference>
<keyword evidence="2" id="KW-0285">Flavoprotein</keyword>
<reference evidence="6 7" key="1">
    <citation type="submission" date="2019-01" db="EMBL/GenBank/DDBJ databases">
        <title>Bacillus sp. M5HDSG1-1, whole genome shotgun sequence.</title>
        <authorList>
            <person name="Tuo L."/>
        </authorList>
    </citation>
    <scope>NUCLEOTIDE SEQUENCE [LARGE SCALE GENOMIC DNA]</scope>
    <source>
        <strain evidence="6 7">M5HDSG1-1</strain>
    </source>
</reference>
<dbReference type="RefSeq" id="WP_127740980.1">
    <property type="nucleotide sequence ID" value="NZ_CP196002.1"/>
</dbReference>
<dbReference type="InterPro" id="IPR006076">
    <property type="entry name" value="FAD-dep_OxRdtase"/>
</dbReference>